<accession>A0ABY6MSJ5</accession>
<protein>
    <submittedName>
        <fullName evidence="2">Uncharacterized protein</fullName>
    </submittedName>
</protein>
<gene>
    <name evidence="2" type="ORF">OMP39_15090</name>
</gene>
<organism evidence="2 3">
    <name type="scientific">Caldimonas aquatica</name>
    <dbReference type="NCBI Taxonomy" id="376175"/>
    <lineage>
        <taxon>Bacteria</taxon>
        <taxon>Pseudomonadati</taxon>
        <taxon>Pseudomonadota</taxon>
        <taxon>Betaproteobacteria</taxon>
        <taxon>Burkholderiales</taxon>
        <taxon>Sphaerotilaceae</taxon>
        <taxon>Caldimonas</taxon>
    </lineage>
</organism>
<evidence type="ECO:0000313" key="3">
    <source>
        <dbReference type="Proteomes" id="UP001163266"/>
    </source>
</evidence>
<sequence length="86" mass="9730">MHEREPKPKSEPDIREIYAQLKRGVGHEHVTDANAGELIAMAREYGDTDIETLLREWLAPCSPHSGKMPSTIAPTPGFNREQVKHR</sequence>
<feature type="region of interest" description="Disordered" evidence="1">
    <location>
        <begin position="64"/>
        <end position="86"/>
    </location>
</feature>
<dbReference type="EMBL" id="CP110257">
    <property type="protein sequence ID" value="UZD54967.1"/>
    <property type="molecule type" value="Genomic_DNA"/>
</dbReference>
<keyword evidence="3" id="KW-1185">Reference proteome</keyword>
<evidence type="ECO:0000256" key="1">
    <source>
        <dbReference type="SAM" id="MobiDB-lite"/>
    </source>
</evidence>
<reference evidence="2" key="1">
    <citation type="submission" date="2022-10" db="EMBL/GenBank/DDBJ databases">
        <title>Complete genome sequence of Schlegelella aquatica LMG 23380.</title>
        <authorList>
            <person name="Musilova J."/>
            <person name="Kourilova X."/>
            <person name="Bezdicek M."/>
            <person name="Hermankova K."/>
            <person name="Obruca S."/>
            <person name="Sedlar K."/>
        </authorList>
    </citation>
    <scope>NUCLEOTIDE SEQUENCE</scope>
    <source>
        <strain evidence="2">LMG 23380</strain>
    </source>
</reference>
<name>A0ABY6MSJ5_9BURK</name>
<dbReference type="Proteomes" id="UP001163266">
    <property type="component" value="Chromosome"/>
</dbReference>
<dbReference type="RefSeq" id="WP_264892667.1">
    <property type="nucleotide sequence ID" value="NZ_CP110257.1"/>
</dbReference>
<evidence type="ECO:0000313" key="2">
    <source>
        <dbReference type="EMBL" id="UZD54967.1"/>
    </source>
</evidence>
<proteinExistence type="predicted"/>